<accession>A0A0F9JH66</accession>
<gene>
    <name evidence="1" type="ORF">LCGC14_1757380</name>
</gene>
<dbReference type="AlphaFoldDB" id="A0A0F9JH66"/>
<sequence length="156" mass="17579">MSEPKFKKSFAVYRARKSNDGVAAQFDFNPQSKLLFLEMAAQTNKQDTKGNALFDWKSKIAFKLGTVDIGEILCVLIGKQAGVGRFDDGRHKGLYHENEKGNAVLYFEKGKHGGYYIKLSIRRGEDKIQLSQTLTNGEGIILPTLLRCVVEAKYDW</sequence>
<dbReference type="GO" id="GO:0006355">
    <property type="term" value="P:regulation of DNA-templated transcription"/>
    <property type="evidence" value="ECO:0007669"/>
    <property type="project" value="InterPro"/>
</dbReference>
<name>A0A0F9JH66_9ZZZZ</name>
<protein>
    <submittedName>
        <fullName evidence="1">Uncharacterized protein</fullName>
    </submittedName>
</protein>
<dbReference type="InterPro" id="IPR009044">
    <property type="entry name" value="ssDNA-bd_transcriptional_reg"/>
</dbReference>
<reference evidence="1" key="1">
    <citation type="journal article" date="2015" name="Nature">
        <title>Complex archaea that bridge the gap between prokaryotes and eukaryotes.</title>
        <authorList>
            <person name="Spang A."/>
            <person name="Saw J.H."/>
            <person name="Jorgensen S.L."/>
            <person name="Zaremba-Niedzwiedzka K."/>
            <person name="Martijn J."/>
            <person name="Lind A.E."/>
            <person name="van Eijk R."/>
            <person name="Schleper C."/>
            <person name="Guy L."/>
            <person name="Ettema T.J."/>
        </authorList>
    </citation>
    <scope>NUCLEOTIDE SEQUENCE</scope>
</reference>
<proteinExistence type="predicted"/>
<dbReference type="Gene3D" id="2.30.31.10">
    <property type="entry name" value="Transcriptional Coactivator Pc4, Chain A"/>
    <property type="match status" value="1"/>
</dbReference>
<comment type="caution">
    <text evidence="1">The sequence shown here is derived from an EMBL/GenBank/DDBJ whole genome shotgun (WGS) entry which is preliminary data.</text>
</comment>
<dbReference type="GO" id="GO:0003677">
    <property type="term" value="F:DNA binding"/>
    <property type="evidence" value="ECO:0007669"/>
    <property type="project" value="InterPro"/>
</dbReference>
<organism evidence="1">
    <name type="scientific">marine sediment metagenome</name>
    <dbReference type="NCBI Taxonomy" id="412755"/>
    <lineage>
        <taxon>unclassified sequences</taxon>
        <taxon>metagenomes</taxon>
        <taxon>ecological metagenomes</taxon>
    </lineage>
</organism>
<evidence type="ECO:0000313" key="1">
    <source>
        <dbReference type="EMBL" id="KKM05111.1"/>
    </source>
</evidence>
<dbReference type="EMBL" id="LAZR01016298">
    <property type="protein sequence ID" value="KKM05111.1"/>
    <property type="molecule type" value="Genomic_DNA"/>
</dbReference>